<comment type="similarity">
    <text evidence="2">Belongs to the nitroreductase family.</text>
</comment>
<evidence type="ECO:0000313" key="7">
    <source>
        <dbReference type="EMBL" id="TGG40236.1"/>
    </source>
</evidence>
<evidence type="ECO:0000256" key="1">
    <source>
        <dbReference type="ARBA" id="ARBA00001917"/>
    </source>
</evidence>
<accession>A0A4Z0V4W9</accession>
<evidence type="ECO:0000256" key="5">
    <source>
        <dbReference type="ARBA" id="ARBA00023002"/>
    </source>
</evidence>
<dbReference type="CDD" id="cd20609">
    <property type="entry name" value="nitroreductase"/>
    <property type="match status" value="1"/>
</dbReference>
<keyword evidence="3" id="KW-0285">Flavoprotein</keyword>
<comment type="cofactor">
    <cofactor evidence="1">
        <name>FMN</name>
        <dbReference type="ChEBI" id="CHEBI:58210"/>
    </cofactor>
</comment>
<sequence length="176" mass="19677">MNTYPELYSLSLNRFSCRSYSSQPVPEDAMMAVLDVARLAPSACNRQPWIFVIADTPDEREAVAQSYARDWIRTAPEYIIACGVHDQAWHRPHDGKDHTDVDLSIAIEHLCLAAASLHLGTCWVCNFDPEIIRSAFRLPEGVEPVAIIPIGFPAEGVSAPDKTRKELSEIVRRGKF</sequence>
<dbReference type="GeneID" id="82149305"/>
<organism evidence="7 8">
    <name type="scientific">Duncaniella freteri</name>
    <dbReference type="NCBI Taxonomy" id="2530391"/>
    <lineage>
        <taxon>Bacteria</taxon>
        <taxon>Pseudomonadati</taxon>
        <taxon>Bacteroidota</taxon>
        <taxon>Bacteroidia</taxon>
        <taxon>Bacteroidales</taxon>
        <taxon>Muribaculaceae</taxon>
        <taxon>Duncaniella</taxon>
    </lineage>
</organism>
<proteinExistence type="inferred from homology"/>
<dbReference type="GO" id="GO:0016491">
    <property type="term" value="F:oxidoreductase activity"/>
    <property type="evidence" value="ECO:0007669"/>
    <property type="project" value="UniProtKB-KW"/>
</dbReference>
<dbReference type="PANTHER" id="PTHR43673">
    <property type="entry name" value="NAD(P)H NITROREDUCTASE YDGI-RELATED"/>
    <property type="match status" value="1"/>
</dbReference>
<dbReference type="SUPFAM" id="SSF55469">
    <property type="entry name" value="FMN-dependent nitroreductase-like"/>
    <property type="match status" value="1"/>
</dbReference>
<protein>
    <submittedName>
        <fullName evidence="7">Nitroreductase</fullName>
    </submittedName>
</protein>
<feature type="domain" description="Nitroreductase" evidence="6">
    <location>
        <begin position="13"/>
        <end position="71"/>
    </location>
</feature>
<keyword evidence="4" id="KW-0288">FMN</keyword>
<dbReference type="PANTHER" id="PTHR43673:SF2">
    <property type="entry name" value="NITROREDUCTASE"/>
    <property type="match status" value="1"/>
</dbReference>
<dbReference type="InterPro" id="IPR029479">
    <property type="entry name" value="Nitroreductase"/>
</dbReference>
<dbReference type="AlphaFoldDB" id="A0A4Z0V4W9"/>
<name>A0A4Z0V4W9_9BACT</name>
<dbReference type="InterPro" id="IPR000415">
    <property type="entry name" value="Nitroreductase-like"/>
</dbReference>
<evidence type="ECO:0000256" key="2">
    <source>
        <dbReference type="ARBA" id="ARBA00007118"/>
    </source>
</evidence>
<evidence type="ECO:0000256" key="4">
    <source>
        <dbReference type="ARBA" id="ARBA00022643"/>
    </source>
</evidence>
<dbReference type="Proteomes" id="UP000297635">
    <property type="component" value="Unassembled WGS sequence"/>
</dbReference>
<evidence type="ECO:0000256" key="3">
    <source>
        <dbReference type="ARBA" id="ARBA00022630"/>
    </source>
</evidence>
<dbReference type="Gene3D" id="3.40.109.10">
    <property type="entry name" value="NADH Oxidase"/>
    <property type="match status" value="1"/>
</dbReference>
<keyword evidence="5" id="KW-0560">Oxidoreductase</keyword>
<keyword evidence="8" id="KW-1185">Reference proteome</keyword>
<evidence type="ECO:0000259" key="6">
    <source>
        <dbReference type="Pfam" id="PF00881"/>
    </source>
</evidence>
<dbReference type="Pfam" id="PF00881">
    <property type="entry name" value="Nitroreductase"/>
    <property type="match status" value="1"/>
</dbReference>
<dbReference type="EMBL" id="SJSA01000001">
    <property type="protein sequence ID" value="TGG40236.1"/>
    <property type="molecule type" value="Genomic_DNA"/>
</dbReference>
<dbReference type="RefSeq" id="WP_135471249.1">
    <property type="nucleotide sequence ID" value="NZ_CASCVZ010000008.1"/>
</dbReference>
<gene>
    <name evidence="7" type="ORF">EZ315_05815</name>
</gene>
<comment type="caution">
    <text evidence="7">The sequence shown here is derived from an EMBL/GenBank/DDBJ whole genome shotgun (WGS) entry which is preliminary data.</text>
</comment>
<evidence type="ECO:0000313" key="8">
    <source>
        <dbReference type="Proteomes" id="UP000297635"/>
    </source>
</evidence>
<reference evidence="7 8" key="1">
    <citation type="submission" date="2019-02" db="EMBL/GenBank/DDBJ databases">
        <title>Isolation and identification of novel species under the genus Muribaculum.</title>
        <authorList>
            <person name="Miyake S."/>
            <person name="Ding Y."/>
            <person name="Low A."/>
            <person name="Soh M."/>
            <person name="Seedorf H."/>
        </authorList>
    </citation>
    <scope>NUCLEOTIDE SEQUENCE [LARGE SCALE GENOMIC DNA]</scope>
    <source>
        <strain evidence="7 8">TLL-A3</strain>
    </source>
</reference>